<organism evidence="3 4">
    <name type="scientific">Popillia japonica</name>
    <name type="common">Japanese beetle</name>
    <dbReference type="NCBI Taxonomy" id="7064"/>
    <lineage>
        <taxon>Eukaryota</taxon>
        <taxon>Metazoa</taxon>
        <taxon>Ecdysozoa</taxon>
        <taxon>Arthropoda</taxon>
        <taxon>Hexapoda</taxon>
        <taxon>Insecta</taxon>
        <taxon>Pterygota</taxon>
        <taxon>Neoptera</taxon>
        <taxon>Endopterygota</taxon>
        <taxon>Coleoptera</taxon>
        <taxon>Polyphaga</taxon>
        <taxon>Scarabaeiformia</taxon>
        <taxon>Scarabaeidae</taxon>
        <taxon>Rutelinae</taxon>
        <taxon>Popillia</taxon>
    </lineage>
</organism>
<name>A0AAW1HWI7_POPJA</name>
<sequence length="410" mass="46459">MVRNRKRKTNIGLTSPNTMMLAVRSVLNGGWSVKRAANEFHIARTTLSRYVEKCRDKEIDWDSALLFEIPRMQPKYNCRQVFTVDEERLLSDYLKDCARAWLVSNPGKRISIYEISQLFGSAYPLAFSTKNILSGFSATGIFPFNKHIFQDADFAAADVTDVIQTSTETEKQTPENRFVHNSSPIPGPSSFIPEHKTPEKSCGANISPYVIKPLPKAGASRVESKTTKRKKKSSTILTTTPNVEELKQFFSLNINRKSLEKVKKNVSLKRPKKTKVAENIDSDENDSETEIILQDSDDDQDWYEEGEQDINLNISEVKEHSFILVKYVAKKVAKYFVGQIEKIEGINFYVSFMKRKGSGNTFIFPGRVDLDIVSKADVIAHLPDPQKSGSTARAQEHYVFCVDLSTYNVE</sequence>
<evidence type="ECO:0000313" key="3">
    <source>
        <dbReference type="EMBL" id="KAK9680910.1"/>
    </source>
</evidence>
<protein>
    <submittedName>
        <fullName evidence="3">CENP-B N-terminal DNA-binding domain</fullName>
    </submittedName>
</protein>
<feature type="region of interest" description="Disordered" evidence="1">
    <location>
        <begin position="167"/>
        <end position="191"/>
    </location>
</feature>
<feature type="compositionally biased region" description="Basic and acidic residues" evidence="1">
    <location>
        <begin position="168"/>
        <end position="178"/>
    </location>
</feature>
<dbReference type="EMBL" id="JASPKY010000859">
    <property type="protein sequence ID" value="KAK9680910.1"/>
    <property type="molecule type" value="Genomic_DNA"/>
</dbReference>
<evidence type="ECO:0000256" key="1">
    <source>
        <dbReference type="SAM" id="MobiDB-lite"/>
    </source>
</evidence>
<feature type="domain" description="HTH psq-type" evidence="2">
    <location>
        <begin position="16"/>
        <end position="52"/>
    </location>
</feature>
<dbReference type="InterPro" id="IPR007889">
    <property type="entry name" value="HTH_Psq"/>
</dbReference>
<dbReference type="AlphaFoldDB" id="A0AAW1HWI7"/>
<keyword evidence="3" id="KW-0238">DNA-binding</keyword>
<keyword evidence="4" id="KW-1185">Reference proteome</keyword>
<dbReference type="GO" id="GO:0003677">
    <property type="term" value="F:DNA binding"/>
    <property type="evidence" value="ECO:0007669"/>
    <property type="project" value="UniProtKB-KW"/>
</dbReference>
<gene>
    <name evidence="3" type="ORF">QE152_g38733</name>
</gene>
<comment type="caution">
    <text evidence="3">The sequence shown here is derived from an EMBL/GenBank/DDBJ whole genome shotgun (WGS) entry which is preliminary data.</text>
</comment>
<evidence type="ECO:0000259" key="2">
    <source>
        <dbReference type="Pfam" id="PF05225"/>
    </source>
</evidence>
<dbReference type="Gene3D" id="1.10.10.60">
    <property type="entry name" value="Homeodomain-like"/>
    <property type="match status" value="1"/>
</dbReference>
<reference evidence="3 4" key="1">
    <citation type="journal article" date="2024" name="BMC Genomics">
        <title>De novo assembly and annotation of Popillia japonica's genome with initial clues to its potential as an invasive pest.</title>
        <authorList>
            <person name="Cucini C."/>
            <person name="Boschi S."/>
            <person name="Funari R."/>
            <person name="Cardaioli E."/>
            <person name="Iannotti N."/>
            <person name="Marturano G."/>
            <person name="Paoli F."/>
            <person name="Bruttini M."/>
            <person name="Carapelli A."/>
            <person name="Frati F."/>
            <person name="Nardi F."/>
        </authorList>
    </citation>
    <scope>NUCLEOTIDE SEQUENCE [LARGE SCALE GENOMIC DNA]</scope>
    <source>
        <strain evidence="3">DMR45628</strain>
    </source>
</reference>
<feature type="compositionally biased region" description="Low complexity" evidence="1">
    <location>
        <begin position="182"/>
        <end position="191"/>
    </location>
</feature>
<dbReference type="Pfam" id="PF05225">
    <property type="entry name" value="HTH_psq"/>
    <property type="match status" value="1"/>
</dbReference>
<accession>A0AAW1HWI7</accession>
<dbReference type="Proteomes" id="UP001458880">
    <property type="component" value="Unassembled WGS sequence"/>
</dbReference>
<proteinExistence type="predicted"/>
<evidence type="ECO:0000313" key="4">
    <source>
        <dbReference type="Proteomes" id="UP001458880"/>
    </source>
</evidence>